<keyword evidence="2" id="KW-0812">Transmembrane</keyword>
<sequence>MNSTDDEQEWRTLLERAVPDLRAPDDRIQQVRWRIRRRRRQRAAACLGALAVASVATVTSLIRTPATPDPPATPHPTASHDSRTAHYPELSGLTVRLPEGWSARSAEDPATGEALGFASTQPMTGELTCSKDRPKDSPCAPPTTLGRGDALIVFRTGATADATATDGPRLRTAKALSSLCRTLGATQQRDVGLRLSLGGGREPVTVHASVCLRDAPGEVRTAAEEITSSAHLGNDSRAADPSTPR</sequence>
<reference evidence="3 4" key="1">
    <citation type="submission" date="2021-06" db="EMBL/GenBank/DDBJ databases">
        <authorList>
            <person name="Pan X."/>
        </authorList>
    </citation>
    <scope>NUCLEOTIDE SEQUENCE [LARGE SCALE GENOMIC DNA]</scope>
    <source>
        <strain evidence="3 4">4503</strain>
    </source>
</reference>
<evidence type="ECO:0000313" key="4">
    <source>
        <dbReference type="Proteomes" id="UP000720508"/>
    </source>
</evidence>
<dbReference type="Proteomes" id="UP000720508">
    <property type="component" value="Unassembled WGS sequence"/>
</dbReference>
<proteinExistence type="predicted"/>
<organism evidence="3 4">
    <name type="scientific">Streptomyces niphimycinicus</name>
    <dbReference type="NCBI Taxonomy" id="2842201"/>
    <lineage>
        <taxon>Bacteria</taxon>
        <taxon>Bacillati</taxon>
        <taxon>Actinomycetota</taxon>
        <taxon>Actinomycetes</taxon>
        <taxon>Kitasatosporales</taxon>
        <taxon>Streptomycetaceae</taxon>
        <taxon>Streptomyces</taxon>
    </lineage>
</organism>
<name>A0ABS6CAE7_9ACTN</name>
<keyword evidence="2" id="KW-0472">Membrane</keyword>
<gene>
    <name evidence="3" type="ORF">KN815_07195</name>
</gene>
<accession>A0ABS6CAE7</accession>
<evidence type="ECO:0000313" key="3">
    <source>
        <dbReference type="EMBL" id="MBU3863876.1"/>
    </source>
</evidence>
<protein>
    <submittedName>
        <fullName evidence="3">Uncharacterized protein</fullName>
    </submittedName>
</protein>
<evidence type="ECO:0000256" key="2">
    <source>
        <dbReference type="SAM" id="Phobius"/>
    </source>
</evidence>
<keyword evidence="4" id="KW-1185">Reference proteome</keyword>
<feature type="region of interest" description="Disordered" evidence="1">
    <location>
        <begin position="63"/>
        <end position="85"/>
    </location>
</feature>
<feature type="transmembrane region" description="Helical" evidence="2">
    <location>
        <begin position="43"/>
        <end position="62"/>
    </location>
</feature>
<keyword evidence="2" id="KW-1133">Transmembrane helix</keyword>
<evidence type="ECO:0000256" key="1">
    <source>
        <dbReference type="SAM" id="MobiDB-lite"/>
    </source>
</evidence>
<dbReference type="RefSeq" id="WP_216340903.1">
    <property type="nucleotide sequence ID" value="NZ_JAHLEM010000055.1"/>
</dbReference>
<feature type="region of interest" description="Disordered" evidence="1">
    <location>
        <begin position="225"/>
        <end position="245"/>
    </location>
</feature>
<dbReference type="EMBL" id="JAHLEM010000055">
    <property type="protein sequence ID" value="MBU3863876.1"/>
    <property type="molecule type" value="Genomic_DNA"/>
</dbReference>
<comment type="caution">
    <text evidence="3">The sequence shown here is derived from an EMBL/GenBank/DDBJ whole genome shotgun (WGS) entry which is preliminary data.</text>
</comment>
<feature type="region of interest" description="Disordered" evidence="1">
    <location>
        <begin position="115"/>
        <end position="146"/>
    </location>
</feature>